<evidence type="ECO:0000256" key="8">
    <source>
        <dbReference type="ARBA" id="ARBA00022840"/>
    </source>
</evidence>
<dbReference type="PROSITE" id="PS51192">
    <property type="entry name" value="HELICASE_ATP_BIND_1"/>
    <property type="match status" value="1"/>
</dbReference>
<evidence type="ECO:0000256" key="1">
    <source>
        <dbReference type="ARBA" id="ARBA00006847"/>
    </source>
</evidence>
<dbReference type="Pfam" id="PF22590">
    <property type="entry name" value="Cas3-like_C_2"/>
    <property type="match status" value="1"/>
</dbReference>
<evidence type="ECO:0000259" key="10">
    <source>
        <dbReference type="PROSITE" id="PS51192"/>
    </source>
</evidence>
<comment type="caution">
    <text evidence="11">The sequence shown here is derived from an EMBL/GenBank/DDBJ whole genome shotgun (WGS) entry which is preliminary data.</text>
</comment>
<dbReference type="SUPFAM" id="SSF52540">
    <property type="entry name" value="P-loop containing nucleoside triphosphate hydrolases"/>
    <property type="match status" value="1"/>
</dbReference>
<dbReference type="InterPro" id="IPR006474">
    <property type="entry name" value="Helicase_Cas3_CRISPR-ass_core"/>
</dbReference>
<dbReference type="Proteomes" id="UP001296873">
    <property type="component" value="Unassembled WGS sequence"/>
</dbReference>
<keyword evidence="9" id="KW-0051">Antiviral defense</keyword>
<dbReference type="Pfam" id="PF00270">
    <property type="entry name" value="DEAD"/>
    <property type="match status" value="1"/>
</dbReference>
<dbReference type="InterPro" id="IPR011545">
    <property type="entry name" value="DEAD/DEAH_box_helicase_dom"/>
</dbReference>
<comment type="similarity">
    <text evidence="1">In the N-terminal section; belongs to the CRISPR-associated nuclease Cas3-HD family.</text>
</comment>
<dbReference type="SMART" id="SM00487">
    <property type="entry name" value="DEXDc"/>
    <property type="match status" value="1"/>
</dbReference>
<evidence type="ECO:0000256" key="6">
    <source>
        <dbReference type="ARBA" id="ARBA00022801"/>
    </source>
</evidence>
<name>A0ABS1DF40_9PROT</name>
<dbReference type="InterPro" id="IPR027417">
    <property type="entry name" value="P-loop_NTPase"/>
</dbReference>
<comment type="similarity">
    <text evidence="2">In the central section; belongs to the CRISPR-associated helicase Cas3 family.</text>
</comment>
<keyword evidence="3" id="KW-0540">Nuclease</keyword>
<dbReference type="EMBL" id="NRRL01000038">
    <property type="protein sequence ID" value="MBK1669091.1"/>
    <property type="molecule type" value="Genomic_DNA"/>
</dbReference>
<proteinExistence type="inferred from homology"/>
<dbReference type="InterPro" id="IPR054712">
    <property type="entry name" value="Cas3-like_dom"/>
</dbReference>
<gene>
    <name evidence="11" type="primary">cas3</name>
    <name evidence="11" type="ORF">CKO28_13715</name>
</gene>
<accession>A0ABS1DF40</accession>
<dbReference type="PANTHER" id="PTHR47963:SF9">
    <property type="entry name" value="CRISPR-ASSOCIATED ENDONUCLEASE_HELICASE CAS3"/>
    <property type="match status" value="1"/>
</dbReference>
<sequence length="897" mass="98654">MSYPWGKSESDRSGYAKRFHGLLPHCLDVSETFERLLRNDHLRRALARSAGLDDLTGLQVRRLAYLAAWHDIGKLQLGFALKVSAKHRALLQRQQITCRDHTLGALPLFDNPLRPEFERAIALNEVAGWFQDQAAFTADEQLDGMLVASLSHHGWPLEIDRDPAEIAKIGRGWTKAGRFEPVAQLHAFGANLRRHYADAFVAGDTLTATPEFQDVFCGLVSLADFVASGQQIGDQNAFTYGGKGLDRAPFSRAVARRALQQIGLDQNVAPAIPAGVTAEQIIGGPTRACQQAMADLPLMPRGGLALLEAETGSGKTDAALIWFLRNYAAGLVDGVYFALPTRTSATQMHRRITEAMQRLFGLAAPACVLAVPGYVQVDRAQGTLLPNFKVTWDGDTNPGGRGWAAQNSMRYFAAPIVVGTIDQAMMSEIRAKHAAMRGSLLARHMLVVDEVHASDHYMTAIGERLVRYHADLGSQVLLMSATCGADLRAQLFNQTTPAYKDACRHAYPLVTYRQTGGAVRSKRIPRTQSREVRIDLCRVLHTPERIARIAFKAAAMGGKILVIANTVRRAIAIQRAIEALAERAGRQDLLFTLDGKATLHHSRFSPADRRRMDDAAVAGYGKSSPGGACILVSTQTMEQSIDIDADLLVTDIAPMDVLVQRLGRMHRGKRPRPAGFEFPRAIVAYPRGGFEHLLDAKRDGFGYAYTDLRVMQCTLDTLRRKKVFSLPKHSRWLIESALHAEALQDMVNRRTTSGHSSIWQFHTAEVTGKTTGDIQLAKAALRDRDVSYAHGDKERGEASETVKTRLGLNDVTAHFHPALDGPFGPVSELRIPGWMIDDPEDGTRPQIFGNLSVTGERIVFGYGMKTPKKGARPRPALFIYDRLGLRPATPDGEEVDP</sequence>
<keyword evidence="7" id="KW-0347">Helicase</keyword>
<keyword evidence="5" id="KW-0547">Nucleotide-binding</keyword>
<dbReference type="Pfam" id="PF18019">
    <property type="entry name" value="Cas3_HD"/>
    <property type="match status" value="1"/>
</dbReference>
<dbReference type="PANTHER" id="PTHR47963">
    <property type="entry name" value="DEAD-BOX ATP-DEPENDENT RNA HELICASE 47, MITOCHONDRIAL"/>
    <property type="match status" value="1"/>
</dbReference>
<evidence type="ECO:0000256" key="2">
    <source>
        <dbReference type="ARBA" id="ARBA00009046"/>
    </source>
</evidence>
<dbReference type="InterPro" id="IPR006483">
    <property type="entry name" value="CRISPR-assoc_Cas3_HD"/>
</dbReference>
<evidence type="ECO:0000256" key="5">
    <source>
        <dbReference type="ARBA" id="ARBA00022741"/>
    </source>
</evidence>
<evidence type="ECO:0000256" key="7">
    <source>
        <dbReference type="ARBA" id="ARBA00022806"/>
    </source>
</evidence>
<dbReference type="InterPro" id="IPR038257">
    <property type="entry name" value="CRISPR-assoc_Cas3_HD_sf"/>
</dbReference>
<reference evidence="11 12" key="1">
    <citation type="journal article" date="2020" name="Microorganisms">
        <title>Osmotic Adaptation and Compatible Solute Biosynthesis of Phototrophic Bacteria as Revealed from Genome Analyses.</title>
        <authorList>
            <person name="Imhoff J.F."/>
            <person name="Rahn T."/>
            <person name="Kunzel S."/>
            <person name="Keller A."/>
            <person name="Neulinger S.C."/>
        </authorList>
    </citation>
    <scope>NUCLEOTIDE SEQUENCE [LARGE SCALE GENOMIC DNA]</scope>
    <source>
        <strain evidence="11 12">DSM 9895</strain>
    </source>
</reference>
<evidence type="ECO:0000313" key="12">
    <source>
        <dbReference type="Proteomes" id="UP001296873"/>
    </source>
</evidence>
<evidence type="ECO:0000256" key="3">
    <source>
        <dbReference type="ARBA" id="ARBA00022722"/>
    </source>
</evidence>
<keyword evidence="12" id="KW-1185">Reference proteome</keyword>
<keyword evidence="4" id="KW-0479">Metal-binding</keyword>
<dbReference type="InterPro" id="IPR050547">
    <property type="entry name" value="DEAD_box_RNA_helicases"/>
</dbReference>
<dbReference type="NCBIfam" id="TIGR01587">
    <property type="entry name" value="cas3_core"/>
    <property type="match status" value="1"/>
</dbReference>
<protein>
    <submittedName>
        <fullName evidence="11">CRISPR-associated helicase Cas3</fullName>
    </submittedName>
</protein>
<keyword evidence="8" id="KW-0067">ATP-binding</keyword>
<evidence type="ECO:0000256" key="9">
    <source>
        <dbReference type="ARBA" id="ARBA00023118"/>
    </source>
</evidence>
<organism evidence="11 12">
    <name type="scientific">Rhodovibrio sodomensis</name>
    <dbReference type="NCBI Taxonomy" id="1088"/>
    <lineage>
        <taxon>Bacteria</taxon>
        <taxon>Pseudomonadati</taxon>
        <taxon>Pseudomonadota</taxon>
        <taxon>Alphaproteobacteria</taxon>
        <taxon>Rhodospirillales</taxon>
        <taxon>Rhodovibrionaceae</taxon>
        <taxon>Rhodovibrio</taxon>
    </lineage>
</organism>
<dbReference type="Gene3D" id="3.40.50.300">
    <property type="entry name" value="P-loop containing nucleotide triphosphate hydrolases"/>
    <property type="match status" value="2"/>
</dbReference>
<dbReference type="Gene3D" id="1.10.3210.30">
    <property type="match status" value="1"/>
</dbReference>
<dbReference type="CDD" id="cd09641">
    <property type="entry name" value="Cas3''_I"/>
    <property type="match status" value="1"/>
</dbReference>
<dbReference type="RefSeq" id="WP_200341419.1">
    <property type="nucleotide sequence ID" value="NZ_NRRL01000038.1"/>
</dbReference>
<evidence type="ECO:0000313" key="11">
    <source>
        <dbReference type="EMBL" id="MBK1669091.1"/>
    </source>
</evidence>
<dbReference type="InterPro" id="IPR014001">
    <property type="entry name" value="Helicase_ATP-bd"/>
</dbReference>
<evidence type="ECO:0000256" key="4">
    <source>
        <dbReference type="ARBA" id="ARBA00022723"/>
    </source>
</evidence>
<keyword evidence="6" id="KW-0378">Hydrolase</keyword>
<feature type="domain" description="Helicase ATP-binding" evidence="10">
    <location>
        <begin position="296"/>
        <end position="501"/>
    </location>
</feature>